<name>A0A085MFE4_9BILA</name>
<protein>
    <submittedName>
        <fullName evidence="1">Uncharacterized protein</fullName>
    </submittedName>
</protein>
<proteinExistence type="predicted"/>
<keyword evidence="2" id="KW-1185">Reference proteome</keyword>
<dbReference type="AlphaFoldDB" id="A0A085MFE4"/>
<dbReference type="Proteomes" id="UP000030764">
    <property type="component" value="Unassembled WGS sequence"/>
</dbReference>
<accession>A0A085MFE4</accession>
<sequence>MHVNCWMFLQMLFDLRKRNFLKFYLNIARLSVFGHLALNLNSFGNKTVKAMKAHSPRRHKCLHQLIQLTSVFTPSLLVEHFESTELKRMYEASLVFLWPKQNSALSLYTAFLNRLFDPRIAKDP</sequence>
<reference evidence="1 2" key="1">
    <citation type="journal article" date="2014" name="Nat. Genet.">
        <title>Genome and transcriptome of the porcine whipworm Trichuris suis.</title>
        <authorList>
            <person name="Jex A.R."/>
            <person name="Nejsum P."/>
            <person name="Schwarz E.M."/>
            <person name="Hu L."/>
            <person name="Young N.D."/>
            <person name="Hall R.S."/>
            <person name="Korhonen P.K."/>
            <person name="Liao S."/>
            <person name="Thamsborg S."/>
            <person name="Xia J."/>
            <person name="Xu P."/>
            <person name="Wang S."/>
            <person name="Scheerlinck J.P."/>
            <person name="Hofmann A."/>
            <person name="Sternberg P.W."/>
            <person name="Wang J."/>
            <person name="Gasser R.B."/>
        </authorList>
    </citation>
    <scope>NUCLEOTIDE SEQUENCE [LARGE SCALE GENOMIC DNA]</scope>
    <source>
        <strain evidence="1">DCEP-RM93M</strain>
    </source>
</reference>
<gene>
    <name evidence="1" type="ORF">M513_03064</name>
</gene>
<evidence type="ECO:0000313" key="2">
    <source>
        <dbReference type="Proteomes" id="UP000030764"/>
    </source>
</evidence>
<organism evidence="1 2">
    <name type="scientific">Trichuris suis</name>
    <name type="common">pig whipworm</name>
    <dbReference type="NCBI Taxonomy" id="68888"/>
    <lineage>
        <taxon>Eukaryota</taxon>
        <taxon>Metazoa</taxon>
        <taxon>Ecdysozoa</taxon>
        <taxon>Nematoda</taxon>
        <taxon>Enoplea</taxon>
        <taxon>Dorylaimia</taxon>
        <taxon>Trichinellida</taxon>
        <taxon>Trichuridae</taxon>
        <taxon>Trichuris</taxon>
    </lineage>
</organism>
<evidence type="ECO:0000313" key="1">
    <source>
        <dbReference type="EMBL" id="KFD55940.1"/>
    </source>
</evidence>
<dbReference type="EMBL" id="KL363196">
    <property type="protein sequence ID" value="KFD55940.1"/>
    <property type="molecule type" value="Genomic_DNA"/>
</dbReference>